<keyword evidence="1" id="KW-1133">Transmembrane helix</keyword>
<dbReference type="AlphaFoldDB" id="A0A2T2YJ81"/>
<keyword evidence="1" id="KW-0472">Membrane</keyword>
<dbReference type="EMBL" id="PYFT01000001">
    <property type="protein sequence ID" value="PSR55566.1"/>
    <property type="molecule type" value="Genomic_DNA"/>
</dbReference>
<dbReference type="GO" id="GO:0006885">
    <property type="term" value="P:regulation of pH"/>
    <property type="evidence" value="ECO:0007669"/>
    <property type="project" value="InterPro"/>
</dbReference>
<dbReference type="OrthoDB" id="9808135at2"/>
<dbReference type="Proteomes" id="UP000240357">
    <property type="component" value="Unassembled WGS sequence"/>
</dbReference>
<feature type="transmembrane region" description="Helical" evidence="1">
    <location>
        <begin position="27"/>
        <end position="48"/>
    </location>
</feature>
<evidence type="ECO:0000313" key="2">
    <source>
        <dbReference type="EMBL" id="PSR55566.1"/>
    </source>
</evidence>
<dbReference type="GO" id="GO:0016020">
    <property type="term" value="C:membrane"/>
    <property type="evidence" value="ECO:0007669"/>
    <property type="project" value="InterPro"/>
</dbReference>
<dbReference type="Gene3D" id="1.20.1530.10">
    <property type="entry name" value="Na+/H+ antiporter like domain"/>
    <property type="match status" value="1"/>
</dbReference>
<protein>
    <submittedName>
        <fullName evidence="2">Uncharacterized protein</fullName>
    </submittedName>
</protein>
<evidence type="ECO:0000313" key="3">
    <source>
        <dbReference type="Proteomes" id="UP000240357"/>
    </source>
</evidence>
<reference evidence="2 3" key="1">
    <citation type="submission" date="2018-03" db="EMBL/GenBank/DDBJ databases">
        <title>Adhaeribacter sp. HMF7605 Genome sequencing and assembly.</title>
        <authorList>
            <person name="Kang H."/>
            <person name="Kang J."/>
            <person name="Cha I."/>
            <person name="Kim H."/>
            <person name="Joh K."/>
        </authorList>
    </citation>
    <scope>NUCLEOTIDE SEQUENCE [LARGE SCALE GENOMIC DNA]</scope>
    <source>
        <strain evidence="2 3">HMF7605</strain>
    </source>
</reference>
<keyword evidence="3" id="KW-1185">Reference proteome</keyword>
<proteinExistence type="predicted"/>
<dbReference type="InterPro" id="IPR004670">
    <property type="entry name" value="NhaA"/>
</dbReference>
<sequence>MAIFFLLVGPEIEREIYIGELSNLKNALLPVLAAIGSMAILTLFYYLFNVCFLRSIRTNKVEE</sequence>
<name>A0A2T2YJ81_9BACT</name>
<accession>A0A2T2YJ81</accession>
<gene>
    <name evidence="2" type="ORF">AHMF7605_19675</name>
</gene>
<dbReference type="GO" id="GO:0006814">
    <property type="term" value="P:sodium ion transport"/>
    <property type="evidence" value="ECO:0007669"/>
    <property type="project" value="InterPro"/>
</dbReference>
<dbReference type="Pfam" id="PF06965">
    <property type="entry name" value="Na_H_antiport_1"/>
    <property type="match status" value="1"/>
</dbReference>
<dbReference type="InterPro" id="IPR023171">
    <property type="entry name" value="Na/H_antiporter_dom_sf"/>
</dbReference>
<keyword evidence="1" id="KW-0812">Transmembrane</keyword>
<organism evidence="2 3">
    <name type="scientific">Adhaeribacter arboris</name>
    <dbReference type="NCBI Taxonomy" id="2072846"/>
    <lineage>
        <taxon>Bacteria</taxon>
        <taxon>Pseudomonadati</taxon>
        <taxon>Bacteroidota</taxon>
        <taxon>Cytophagia</taxon>
        <taxon>Cytophagales</taxon>
        <taxon>Hymenobacteraceae</taxon>
        <taxon>Adhaeribacter</taxon>
    </lineage>
</organism>
<comment type="caution">
    <text evidence="2">The sequence shown here is derived from an EMBL/GenBank/DDBJ whole genome shotgun (WGS) entry which is preliminary data.</text>
</comment>
<evidence type="ECO:0000256" key="1">
    <source>
        <dbReference type="SAM" id="Phobius"/>
    </source>
</evidence>